<sequence>MVDSPQGLYLIMMSMNCNIDMR</sequence>
<proteinExistence type="predicted"/>
<dbReference type="EMBL" id="GBXM01070783">
    <property type="protein sequence ID" value="JAH37794.1"/>
    <property type="molecule type" value="Transcribed_RNA"/>
</dbReference>
<protein>
    <submittedName>
        <fullName evidence="1">Uncharacterized protein</fullName>
    </submittedName>
</protein>
<name>A0A0E9S8T8_ANGAN</name>
<organism evidence="1">
    <name type="scientific">Anguilla anguilla</name>
    <name type="common">European freshwater eel</name>
    <name type="synonym">Muraena anguilla</name>
    <dbReference type="NCBI Taxonomy" id="7936"/>
    <lineage>
        <taxon>Eukaryota</taxon>
        <taxon>Metazoa</taxon>
        <taxon>Chordata</taxon>
        <taxon>Craniata</taxon>
        <taxon>Vertebrata</taxon>
        <taxon>Euteleostomi</taxon>
        <taxon>Actinopterygii</taxon>
        <taxon>Neopterygii</taxon>
        <taxon>Teleostei</taxon>
        <taxon>Anguilliformes</taxon>
        <taxon>Anguillidae</taxon>
        <taxon>Anguilla</taxon>
    </lineage>
</organism>
<dbReference type="AlphaFoldDB" id="A0A0E9S8T8"/>
<evidence type="ECO:0000313" key="1">
    <source>
        <dbReference type="EMBL" id="JAH37794.1"/>
    </source>
</evidence>
<accession>A0A0E9S8T8</accession>
<reference evidence="1" key="1">
    <citation type="submission" date="2014-11" db="EMBL/GenBank/DDBJ databases">
        <authorList>
            <person name="Amaro Gonzalez C."/>
        </authorList>
    </citation>
    <scope>NUCLEOTIDE SEQUENCE</scope>
</reference>
<reference evidence="1" key="2">
    <citation type="journal article" date="2015" name="Fish Shellfish Immunol.">
        <title>Early steps in the European eel (Anguilla anguilla)-Vibrio vulnificus interaction in the gills: Role of the RtxA13 toxin.</title>
        <authorList>
            <person name="Callol A."/>
            <person name="Pajuelo D."/>
            <person name="Ebbesson L."/>
            <person name="Teles M."/>
            <person name="MacKenzie S."/>
            <person name="Amaro C."/>
        </authorList>
    </citation>
    <scope>NUCLEOTIDE SEQUENCE</scope>
</reference>